<evidence type="ECO:0000256" key="5">
    <source>
        <dbReference type="ARBA" id="ARBA00023004"/>
    </source>
</evidence>
<dbReference type="Proteomes" id="UP000515561">
    <property type="component" value="Chromosome"/>
</dbReference>
<organism evidence="10 11">
    <name type="scientific">Anaerocolumna cellulosilytica</name>
    <dbReference type="NCBI Taxonomy" id="433286"/>
    <lineage>
        <taxon>Bacteria</taxon>
        <taxon>Bacillati</taxon>
        <taxon>Bacillota</taxon>
        <taxon>Clostridia</taxon>
        <taxon>Lachnospirales</taxon>
        <taxon>Lachnospiraceae</taxon>
        <taxon>Anaerocolumna</taxon>
    </lineage>
</organism>
<evidence type="ECO:0000256" key="9">
    <source>
        <dbReference type="RuleBase" id="RU365022"/>
    </source>
</evidence>
<evidence type="ECO:0000256" key="8">
    <source>
        <dbReference type="ARBA" id="ARBA00023211"/>
    </source>
</evidence>
<keyword evidence="11" id="KW-1185">Reference proteome</keyword>
<comment type="function">
    <text evidence="9">CRISPR (clustered regularly interspaced short palindromic repeat) is an adaptive immune system that provides protection against mobile genetic elements (viruses, transposable elements and conjugative plasmids). CRISPR clusters contain sequences complementary to antecedent mobile elements and target invading nucleic acids. CRISPR clusters are transcribed and processed into CRISPR RNA (crRNA).</text>
</comment>
<dbReference type="PANTHER" id="PTHR37168:SF1">
    <property type="entry name" value="CRISPR-ASSOCIATED EXONUCLEASE CAS4"/>
    <property type="match status" value="1"/>
</dbReference>
<dbReference type="GO" id="GO:0046872">
    <property type="term" value="F:metal ion binding"/>
    <property type="evidence" value="ECO:0007669"/>
    <property type="project" value="UniProtKB-KW"/>
</dbReference>
<gene>
    <name evidence="10" type="ORF">acsn021_28990</name>
</gene>
<comment type="cofactor">
    <cofactor evidence="9">
        <name>Mg(2+)</name>
        <dbReference type="ChEBI" id="CHEBI:18420"/>
    </cofactor>
    <cofactor evidence="9">
        <name>Mn(2+)</name>
        <dbReference type="ChEBI" id="CHEBI:29035"/>
    </cofactor>
    <text evidence="9">Mg(2+) or Mn(2+) required for ssDNA cleavage activity.</text>
</comment>
<sequence length="162" mass="19607">MRVTGTMFYYYFVCHRKLWCFINNISLEDESENVLLGKLLDENSYGREDKQILIDETVNIDFIKDWKILHEIRKSKSIEEASLWQVKYYIYFLQQRGIPIEKGIIDYPKIRQRKDVYLEERDLDKIKEIIEDINYIAEQKKSPVVIESKICKSCAYYEFCYI</sequence>
<keyword evidence="4 9" id="KW-0269">Exonuclease</keyword>
<evidence type="ECO:0000256" key="3">
    <source>
        <dbReference type="ARBA" id="ARBA00022801"/>
    </source>
</evidence>
<dbReference type="GO" id="GO:0004527">
    <property type="term" value="F:exonuclease activity"/>
    <property type="evidence" value="ECO:0007669"/>
    <property type="project" value="UniProtKB-KW"/>
</dbReference>
<comment type="cofactor">
    <cofactor evidence="9">
        <name>iron-sulfur cluster</name>
        <dbReference type="ChEBI" id="CHEBI:30408"/>
    </cofactor>
</comment>
<comment type="similarity">
    <text evidence="9">Belongs to the CRISPR-associated exonuclease Cas4 family.</text>
</comment>
<dbReference type="InterPro" id="IPR022765">
    <property type="entry name" value="Dna2/Cas4_DUF83"/>
</dbReference>
<evidence type="ECO:0000256" key="1">
    <source>
        <dbReference type="ARBA" id="ARBA00022722"/>
    </source>
</evidence>
<dbReference type="Gene3D" id="3.90.320.10">
    <property type="match status" value="1"/>
</dbReference>
<keyword evidence="6 9" id="KW-0411">Iron-sulfur</keyword>
<evidence type="ECO:0000256" key="7">
    <source>
        <dbReference type="ARBA" id="ARBA00023118"/>
    </source>
</evidence>
<keyword evidence="2 9" id="KW-0479">Metal-binding</keyword>
<keyword evidence="8 9" id="KW-0464">Manganese</keyword>
<evidence type="ECO:0000256" key="6">
    <source>
        <dbReference type="ARBA" id="ARBA00023014"/>
    </source>
</evidence>
<dbReference type="Pfam" id="PF01930">
    <property type="entry name" value="Cas_Cas4"/>
    <property type="match status" value="1"/>
</dbReference>
<dbReference type="GO" id="GO:0051607">
    <property type="term" value="P:defense response to virus"/>
    <property type="evidence" value="ECO:0007669"/>
    <property type="project" value="UniProtKB-KW"/>
</dbReference>
<evidence type="ECO:0000256" key="4">
    <source>
        <dbReference type="ARBA" id="ARBA00022839"/>
    </source>
</evidence>
<dbReference type="EMBL" id="AP023367">
    <property type="protein sequence ID" value="BCJ95330.1"/>
    <property type="molecule type" value="Genomic_DNA"/>
</dbReference>
<reference evidence="10 11" key="1">
    <citation type="journal article" date="2016" name="Int. J. Syst. Evol. Microbiol.">
        <title>Descriptions of Anaerotaenia torta gen. nov., sp. nov. and Anaerocolumna cellulosilytica gen. nov., sp. nov. isolated from a methanogenic reactor of cattle waste.</title>
        <authorList>
            <person name="Uek A."/>
            <person name="Ohtaki Y."/>
            <person name="Kaku N."/>
            <person name="Ueki K."/>
        </authorList>
    </citation>
    <scope>NUCLEOTIDE SEQUENCE [LARGE SCALE GENOMIC DNA]</scope>
    <source>
        <strain evidence="10 11">SN021</strain>
    </source>
</reference>
<dbReference type="PANTHER" id="PTHR37168">
    <property type="entry name" value="CRISPR-ASSOCIATED EXONUCLEASE CAS4"/>
    <property type="match status" value="1"/>
</dbReference>
<dbReference type="GO" id="GO:0051536">
    <property type="term" value="F:iron-sulfur cluster binding"/>
    <property type="evidence" value="ECO:0007669"/>
    <property type="project" value="UniProtKB-KW"/>
</dbReference>
<keyword evidence="5 9" id="KW-0408">Iron</keyword>
<protein>
    <recommendedName>
        <fullName evidence="9">CRISPR-associated exonuclease Cas4</fullName>
        <ecNumber evidence="9">3.1.12.1</ecNumber>
    </recommendedName>
</protein>
<accession>A0A6S6R750</accession>
<name>A0A6S6R750_9FIRM</name>
<evidence type="ECO:0000256" key="2">
    <source>
        <dbReference type="ARBA" id="ARBA00022723"/>
    </source>
</evidence>
<dbReference type="NCBIfam" id="TIGR00372">
    <property type="entry name" value="cas4"/>
    <property type="match status" value="1"/>
</dbReference>
<evidence type="ECO:0000313" key="11">
    <source>
        <dbReference type="Proteomes" id="UP000515561"/>
    </source>
</evidence>
<proteinExistence type="inferred from homology"/>
<dbReference type="KEGG" id="acel:acsn021_28990"/>
<keyword evidence="3 9" id="KW-0378">Hydrolase</keyword>
<dbReference type="InterPro" id="IPR013343">
    <property type="entry name" value="CRISPR-assoc_prot_Cas4"/>
</dbReference>
<dbReference type="EC" id="3.1.12.1" evidence="9"/>
<dbReference type="RefSeq" id="WP_184094110.1">
    <property type="nucleotide sequence ID" value="NZ_AP023367.1"/>
</dbReference>
<dbReference type="AlphaFoldDB" id="A0A6S6R750"/>
<keyword evidence="1 9" id="KW-0540">Nuclease</keyword>
<dbReference type="InterPro" id="IPR011604">
    <property type="entry name" value="PDDEXK-like_dom_sf"/>
</dbReference>
<evidence type="ECO:0000313" key="10">
    <source>
        <dbReference type="EMBL" id="BCJ95330.1"/>
    </source>
</evidence>
<keyword evidence="7 9" id="KW-0051">Antiviral defense</keyword>